<keyword evidence="3" id="KW-0812">Transmembrane</keyword>
<protein>
    <recommendedName>
        <fullName evidence="4">PGG domain-containing protein</fullName>
    </recommendedName>
</protein>
<evidence type="ECO:0000259" key="4">
    <source>
        <dbReference type="Pfam" id="PF13962"/>
    </source>
</evidence>
<sequence>MSSNMAESTGAGSTKNEGVRRNLFDCAMQGKWREAIEVYKQHPWVRPEKITKEGDTALHIAVRDHKEWVVEELVKLVSTPEQYEGVLKSQNDKGNAPLHFAASIGNVSMCECFARKCEELKRKDLVGMCNEDGETPLFLAARHGEIEAFFCLLYKASESDLDSYILRRNKKGETILHCAIAEGHFKLAFLIIGRYKDLSSSHDETGITPLHLLANQPAAFRSGTRLSLTEKIIYHCIFVLPPCFGDAKKSDDPAERQTLVKLLPVLWNNIKGLFFLIVTFIKICINPSSGENAENARTDLDEETPAQATPEQGSASTPDQGAHERSKEDEKKVGLSQHPDDLRNFPVNYDTCFNIIRLLIQAILLSLGIGRTPCYLPKLLYYYIQFNIGGRLNNICVLYVLERAKLYKKDTEEEREERTSKDEFGKVMHKLLEEAQRPGGLIRKLFEQEAQTNRSPIVNDRNQKCNKEDSNWSPMETMCKAISQAAKKLGDELLSEIENKEKEKLWTPILIAAKNGIKEMVESILICSPMAIHDVSPEKKNAVLLAVEYRHPNVYKVLLKRANNMTDSVFGAVDNNGNSALHIAAMFTDPKPWLTPGAALQMQWEVKWFEYVKKSMRPNFFPALNNDKESPQQIFTDKHKDLVKNGGKWLNDTATACSVVSTLIATVAFATSTTLPGGNKDTGIPALEGKPAFHLFAISSLVALCSSITSTIMFLAILTSRNQEKNFAKYLPGKLLAGLTTLFVSILAVLVSFCSAHFFVLQKELRMYALPIYVATCLPVTLFAIAQLPLYVDLIWVTFSKVPQPPLEDNA</sequence>
<dbReference type="InterPro" id="IPR002110">
    <property type="entry name" value="Ankyrin_rpt"/>
</dbReference>
<dbReference type="Gene3D" id="1.25.40.20">
    <property type="entry name" value="Ankyrin repeat-containing domain"/>
    <property type="match status" value="2"/>
</dbReference>
<evidence type="ECO:0000256" key="1">
    <source>
        <dbReference type="PROSITE-ProRule" id="PRU00023"/>
    </source>
</evidence>
<dbReference type="PANTHER" id="PTHR24177">
    <property type="entry name" value="CASKIN"/>
    <property type="match status" value="1"/>
</dbReference>
<organism evidence="5 6">
    <name type="scientific">Vitis rotundifolia</name>
    <name type="common">Muscadine grape</name>
    <dbReference type="NCBI Taxonomy" id="103349"/>
    <lineage>
        <taxon>Eukaryota</taxon>
        <taxon>Viridiplantae</taxon>
        <taxon>Streptophyta</taxon>
        <taxon>Embryophyta</taxon>
        <taxon>Tracheophyta</taxon>
        <taxon>Spermatophyta</taxon>
        <taxon>Magnoliopsida</taxon>
        <taxon>eudicotyledons</taxon>
        <taxon>Gunneridae</taxon>
        <taxon>Pentapetalae</taxon>
        <taxon>rosids</taxon>
        <taxon>Vitales</taxon>
        <taxon>Vitaceae</taxon>
        <taxon>Viteae</taxon>
        <taxon>Vitis</taxon>
    </lineage>
</organism>
<dbReference type="InterPro" id="IPR026961">
    <property type="entry name" value="PGG_dom"/>
</dbReference>
<evidence type="ECO:0000313" key="6">
    <source>
        <dbReference type="Proteomes" id="UP001168098"/>
    </source>
</evidence>
<feature type="compositionally biased region" description="Basic and acidic residues" evidence="2">
    <location>
        <begin position="321"/>
        <end position="337"/>
    </location>
</feature>
<feature type="compositionally biased region" description="Polar residues" evidence="2">
    <location>
        <begin position="306"/>
        <end position="319"/>
    </location>
</feature>
<dbReference type="EMBL" id="JARBHA010000007">
    <property type="protein sequence ID" value="KAJ9696093.1"/>
    <property type="molecule type" value="Genomic_DNA"/>
</dbReference>
<dbReference type="PROSITE" id="PS50088">
    <property type="entry name" value="ANK_REPEAT"/>
    <property type="match status" value="1"/>
</dbReference>
<feature type="transmembrane region" description="Helical" evidence="3">
    <location>
        <begin position="692"/>
        <end position="718"/>
    </location>
</feature>
<dbReference type="PANTHER" id="PTHR24177:SF103">
    <property type="entry name" value="PGG DOMAIN-CONTAINING PROTEIN"/>
    <property type="match status" value="1"/>
</dbReference>
<name>A0AA38ZVL0_VITRO</name>
<reference evidence="5 6" key="1">
    <citation type="journal article" date="2023" name="BMC Biotechnol.">
        <title>Vitis rotundifolia cv Carlos genome sequencing.</title>
        <authorList>
            <person name="Huff M."/>
            <person name="Hulse-Kemp A."/>
            <person name="Scheffler B."/>
            <person name="Youngblood R."/>
            <person name="Simpson S."/>
            <person name="Babiker E."/>
            <person name="Staton M."/>
        </authorList>
    </citation>
    <scope>NUCLEOTIDE SEQUENCE [LARGE SCALE GENOMIC DNA]</scope>
    <source>
        <tissue evidence="5">Leaf</tissue>
    </source>
</reference>
<dbReference type="SMART" id="SM00248">
    <property type="entry name" value="ANK"/>
    <property type="match status" value="6"/>
</dbReference>
<feature type="transmembrane region" description="Helical" evidence="3">
    <location>
        <begin position="739"/>
        <end position="760"/>
    </location>
</feature>
<accession>A0AA38ZVL0</accession>
<evidence type="ECO:0000313" key="5">
    <source>
        <dbReference type="EMBL" id="KAJ9696093.1"/>
    </source>
</evidence>
<feature type="region of interest" description="Disordered" evidence="2">
    <location>
        <begin position="303"/>
        <end position="337"/>
    </location>
</feature>
<comment type="caution">
    <text evidence="5">The sequence shown here is derived from an EMBL/GenBank/DDBJ whole genome shotgun (WGS) entry which is preliminary data.</text>
</comment>
<keyword evidence="3" id="KW-1133">Transmembrane helix</keyword>
<evidence type="ECO:0000256" key="3">
    <source>
        <dbReference type="SAM" id="Phobius"/>
    </source>
</evidence>
<dbReference type="SUPFAM" id="SSF48403">
    <property type="entry name" value="Ankyrin repeat"/>
    <property type="match status" value="1"/>
</dbReference>
<keyword evidence="1" id="KW-0040">ANK repeat</keyword>
<proteinExistence type="predicted"/>
<dbReference type="InterPro" id="IPR036770">
    <property type="entry name" value="Ankyrin_rpt-contain_sf"/>
</dbReference>
<keyword evidence="3" id="KW-0472">Membrane</keyword>
<dbReference type="AlphaFoldDB" id="A0AA38ZVL0"/>
<feature type="transmembrane region" description="Helical" evidence="3">
    <location>
        <begin position="772"/>
        <end position="792"/>
    </location>
</feature>
<dbReference type="Pfam" id="PF13962">
    <property type="entry name" value="PGG"/>
    <property type="match status" value="1"/>
</dbReference>
<gene>
    <name evidence="5" type="ORF">PVL29_008374</name>
</gene>
<dbReference type="Proteomes" id="UP001168098">
    <property type="component" value="Unassembled WGS sequence"/>
</dbReference>
<dbReference type="Pfam" id="PF12796">
    <property type="entry name" value="Ank_2"/>
    <property type="match status" value="2"/>
</dbReference>
<feature type="domain" description="PGG" evidence="4">
    <location>
        <begin position="648"/>
        <end position="759"/>
    </location>
</feature>
<keyword evidence="6" id="KW-1185">Reference proteome</keyword>
<dbReference type="GO" id="GO:0016020">
    <property type="term" value="C:membrane"/>
    <property type="evidence" value="ECO:0007669"/>
    <property type="project" value="TreeGrafter"/>
</dbReference>
<evidence type="ECO:0000256" key="2">
    <source>
        <dbReference type="SAM" id="MobiDB-lite"/>
    </source>
</evidence>
<feature type="repeat" description="ANK" evidence="1">
    <location>
        <begin position="132"/>
        <end position="164"/>
    </location>
</feature>